<evidence type="ECO:0000256" key="7">
    <source>
        <dbReference type="ARBA" id="ARBA00022525"/>
    </source>
</evidence>
<comment type="caution">
    <text evidence="14">The sequence shown here is derived from an EMBL/GenBank/DDBJ whole genome shotgun (WGS) entry which is preliminary data.</text>
</comment>
<name>A0A9P1I5M7_9PELO</name>
<evidence type="ECO:0000256" key="1">
    <source>
        <dbReference type="ARBA" id="ARBA00004401"/>
    </source>
</evidence>
<evidence type="ECO:0000256" key="6">
    <source>
        <dbReference type="ARBA" id="ARBA00022475"/>
    </source>
</evidence>
<evidence type="ECO:0000256" key="5">
    <source>
        <dbReference type="ARBA" id="ARBA00014380"/>
    </source>
</evidence>
<comment type="similarity">
    <text evidence="4">Belongs to the TMEM98 family.</text>
</comment>
<keyword evidence="10 13" id="KW-1133">Transmembrane helix</keyword>
<feature type="transmembrane region" description="Helical" evidence="13">
    <location>
        <begin position="30"/>
        <end position="55"/>
    </location>
</feature>
<keyword evidence="11 13" id="KW-0472">Membrane</keyword>
<evidence type="ECO:0000256" key="4">
    <source>
        <dbReference type="ARBA" id="ARBA00011024"/>
    </source>
</evidence>
<sequence length="342" mass="38204">MNLFILIIYEPSSQHNRSWIENDLFEKMDVVVILALVVLAVVFLVSLLILVTMCYRRRLNSAHAKTSPLRFSKLVENSDNIESLGQLSPIIGELLDRNTWMYDASGIMQHCVAVLRLCRTLTDKLATIQLSQAPQPINEAICMATRNIFPRFDDLLEVVASNTVDIRVLEARAMSLGTVCWSLYLPFTLLNAKNKEILNKPLTEMNLHLLTIRTACDLAIAADQSQNENTLNDVKKNLEDIRNNLRGETIVETNEENEEEEEDEHDEAVPTTSGETNETTPLVSSEETNQDEDCGPSVEIVTLKIPNNTPPKHVNGSAIIESKSISDSDESPPSLHPNDPEG</sequence>
<evidence type="ECO:0000256" key="10">
    <source>
        <dbReference type="ARBA" id="ARBA00022989"/>
    </source>
</evidence>
<evidence type="ECO:0000256" key="11">
    <source>
        <dbReference type="ARBA" id="ARBA00023136"/>
    </source>
</evidence>
<accession>A0A9P1I5M7</accession>
<evidence type="ECO:0000256" key="9">
    <source>
        <dbReference type="ARBA" id="ARBA00022824"/>
    </source>
</evidence>
<evidence type="ECO:0000256" key="8">
    <source>
        <dbReference type="ARBA" id="ARBA00022692"/>
    </source>
</evidence>
<keyword evidence="9" id="KW-0256">Endoplasmic reticulum</keyword>
<feature type="region of interest" description="Disordered" evidence="12">
    <location>
        <begin position="246"/>
        <end position="342"/>
    </location>
</feature>
<evidence type="ECO:0000313" key="14">
    <source>
        <dbReference type="EMBL" id="CAI5438933.1"/>
    </source>
</evidence>
<dbReference type="AlphaFoldDB" id="A0A9P1I5M7"/>
<feature type="compositionally biased region" description="Polar residues" evidence="12">
    <location>
        <begin position="270"/>
        <end position="287"/>
    </location>
</feature>
<evidence type="ECO:0000256" key="13">
    <source>
        <dbReference type="SAM" id="Phobius"/>
    </source>
</evidence>
<keyword evidence="8 13" id="KW-0812">Transmembrane</keyword>
<dbReference type="GO" id="GO:0005886">
    <property type="term" value="C:plasma membrane"/>
    <property type="evidence" value="ECO:0007669"/>
    <property type="project" value="UniProtKB-SubCell"/>
</dbReference>
<proteinExistence type="inferred from homology"/>
<comment type="subcellular location">
    <subcellularLocation>
        <location evidence="1">Cell membrane</location>
        <topology evidence="1">Single-pass type II membrane protein</topology>
    </subcellularLocation>
    <subcellularLocation>
        <location evidence="3">Endoplasmic reticulum membrane</location>
        <topology evidence="3">Single-pass type II membrane protein</topology>
    </subcellularLocation>
    <subcellularLocation>
        <location evidence="2">Secreted</location>
        <location evidence="2">Extracellular exosome</location>
    </subcellularLocation>
</comment>
<protein>
    <recommendedName>
        <fullName evidence="5">Transmembrane protein 98</fullName>
    </recommendedName>
</protein>
<dbReference type="PANTHER" id="PTHR32510:SF3">
    <property type="entry name" value="TRANSMEMBRANE PROTEIN 98"/>
    <property type="match status" value="1"/>
</dbReference>
<dbReference type="PANTHER" id="PTHR32510">
    <property type="entry name" value="TRANSMEMBRANE PROTEIN 98"/>
    <property type="match status" value="1"/>
</dbReference>
<keyword evidence="6" id="KW-1003">Cell membrane</keyword>
<keyword evidence="7" id="KW-0964">Secreted</keyword>
<dbReference type="OrthoDB" id="5978425at2759"/>
<dbReference type="EMBL" id="CANHGI010000001">
    <property type="protein sequence ID" value="CAI5438933.1"/>
    <property type="molecule type" value="Genomic_DNA"/>
</dbReference>
<evidence type="ECO:0000313" key="15">
    <source>
        <dbReference type="Proteomes" id="UP001152747"/>
    </source>
</evidence>
<feature type="compositionally biased region" description="Acidic residues" evidence="12">
    <location>
        <begin position="253"/>
        <end position="266"/>
    </location>
</feature>
<dbReference type="Gene3D" id="1.20.1410.10">
    <property type="entry name" value="I/LWEQ domain"/>
    <property type="match status" value="1"/>
</dbReference>
<reference evidence="14" key="1">
    <citation type="submission" date="2022-11" db="EMBL/GenBank/DDBJ databases">
        <authorList>
            <person name="Kikuchi T."/>
        </authorList>
    </citation>
    <scope>NUCLEOTIDE SEQUENCE</scope>
    <source>
        <strain evidence="14">PS1010</strain>
    </source>
</reference>
<dbReference type="GO" id="GO:0005576">
    <property type="term" value="C:extracellular region"/>
    <property type="evidence" value="ECO:0007669"/>
    <property type="project" value="UniProtKB-SubCell"/>
</dbReference>
<dbReference type="Proteomes" id="UP001152747">
    <property type="component" value="Unassembled WGS sequence"/>
</dbReference>
<gene>
    <name evidence="14" type="ORF">CAMP_LOCUS1570</name>
</gene>
<evidence type="ECO:0000256" key="2">
    <source>
        <dbReference type="ARBA" id="ARBA00004550"/>
    </source>
</evidence>
<keyword evidence="15" id="KW-1185">Reference proteome</keyword>
<dbReference type="InterPro" id="IPR029668">
    <property type="entry name" value="TMEM98"/>
</dbReference>
<organism evidence="14 15">
    <name type="scientific">Caenorhabditis angaria</name>
    <dbReference type="NCBI Taxonomy" id="860376"/>
    <lineage>
        <taxon>Eukaryota</taxon>
        <taxon>Metazoa</taxon>
        <taxon>Ecdysozoa</taxon>
        <taxon>Nematoda</taxon>
        <taxon>Chromadorea</taxon>
        <taxon>Rhabditida</taxon>
        <taxon>Rhabditina</taxon>
        <taxon>Rhabditomorpha</taxon>
        <taxon>Rhabditoidea</taxon>
        <taxon>Rhabditidae</taxon>
        <taxon>Peloderinae</taxon>
        <taxon>Caenorhabditis</taxon>
    </lineage>
</organism>
<evidence type="ECO:0000256" key="12">
    <source>
        <dbReference type="SAM" id="MobiDB-lite"/>
    </source>
</evidence>
<evidence type="ECO:0000256" key="3">
    <source>
        <dbReference type="ARBA" id="ARBA00004648"/>
    </source>
</evidence>
<dbReference type="GO" id="GO:0005789">
    <property type="term" value="C:endoplasmic reticulum membrane"/>
    <property type="evidence" value="ECO:0007669"/>
    <property type="project" value="UniProtKB-SubCell"/>
</dbReference>